<dbReference type="Pfam" id="PF04411">
    <property type="entry name" value="PDDEXK_7"/>
    <property type="match status" value="1"/>
</dbReference>
<evidence type="ECO:0000313" key="3">
    <source>
        <dbReference type="Proteomes" id="UP001209713"/>
    </source>
</evidence>
<dbReference type="Proteomes" id="UP001209713">
    <property type="component" value="Unassembled WGS sequence"/>
</dbReference>
<comment type="caution">
    <text evidence="2">The sequence shown here is derived from an EMBL/GenBank/DDBJ whole genome shotgun (WGS) entry which is preliminary data.</text>
</comment>
<dbReference type="RefSeq" id="WP_263529466.1">
    <property type="nucleotide sequence ID" value="NZ_JAOVZB010000001.1"/>
</dbReference>
<dbReference type="InterPro" id="IPR007505">
    <property type="entry name" value="PDDEXK_7"/>
</dbReference>
<gene>
    <name evidence="2" type="ORF">OFY17_04285</name>
</gene>
<name>A0ABT2YQE0_9GAMM</name>
<dbReference type="Pfam" id="PF09823">
    <property type="entry name" value="DUF2357"/>
    <property type="match status" value="1"/>
</dbReference>
<organism evidence="2 3">
    <name type="scientific">Marinomonas sargassi</name>
    <dbReference type="NCBI Taxonomy" id="2984494"/>
    <lineage>
        <taxon>Bacteria</taxon>
        <taxon>Pseudomonadati</taxon>
        <taxon>Pseudomonadota</taxon>
        <taxon>Gammaproteobacteria</taxon>
        <taxon>Oceanospirillales</taxon>
        <taxon>Oceanospirillaceae</taxon>
        <taxon>Marinomonas</taxon>
    </lineage>
</organism>
<reference evidence="2 3" key="1">
    <citation type="submission" date="2022-10" db="EMBL/GenBank/DDBJ databases">
        <title>Marinomonas transparenta sp. nov. and Marinomonas sargassi sp. nov., isolated from marine alga (Sargassum natans (L.) Gaillon).</title>
        <authorList>
            <person name="Wang Y."/>
        </authorList>
    </citation>
    <scope>NUCLEOTIDE SEQUENCE [LARGE SCALE GENOMIC DNA]</scope>
    <source>
        <strain evidence="2 3">C2222</strain>
    </source>
</reference>
<protein>
    <submittedName>
        <fullName evidence="2">Restriction endonuclease-like protein</fullName>
    </submittedName>
</protein>
<evidence type="ECO:0000313" key="2">
    <source>
        <dbReference type="EMBL" id="MCV2402102.1"/>
    </source>
</evidence>
<dbReference type="InterPro" id="IPR018633">
    <property type="entry name" value="DUF2357"/>
</dbReference>
<evidence type="ECO:0000259" key="1">
    <source>
        <dbReference type="Pfam" id="PF09823"/>
    </source>
</evidence>
<sequence length="782" mass="90704">MAKNTEVLSGEHDDFDIHVSTSNLASLRETLRKTYSSRSIDLPKYEEMIAWVGSQLMLPSLDIIGPPHIQPFFFENRQYWFEIEFKDNVDKGSFSVNHKYALLDQSFSPHPRRNALHAAINFGNDVGLCRFEIQYSINGIQQFVPVSFTVFATKMVQALDLSIMNQKIDSIYPLWRYAISGKTTHFQGKSTRQSEKFELFWLAQFERLVAEFNQGIKRVLNAPHNRLQTYTYQQKLERVNKRLGVKQEQKAKELIASKRPSRLVTEKQRLNLDTPENRFIKMVLTKTKANLSKMLVAIRAEKDSKASDSFFETLEVWCNQIGKYAKHQLWQEVGEFKGQNTESKVLQEAAGYSKVYKVWQQLKYYLNGKNGESQLSIKSVADIYEIWCFLEVKSIIESLGFIQQNQSLGNLKQVQFEKQLPEDEMAAAFVYQHESDQMKIELAHEPRFNPNGHINRTYLIKQRPDIVLRATLKSGESFLILFDAKYRIDTTQFGGKDAVPEDAINQMHRYRDAIIHQQRFEYEVPLKSRPVLGAFALYPGFFSDQKSERNPYCEAINEIGIGAFALLPSEGDQGFHNHWLKEYLIQKLGKTKQALEYSKAPSHDYHFVEDAARIAPYGVNVSRHYGLTFIAPVNELDRDQEYLDKAKTGNLKGYHTKLIATNRQNIHRNIVREIRYVVVTVRDSTSNYEQLGKYLYPVSKVKLLPRQEVHRDITGKESDSNELYWVFEFSGRPTLLDSVIKKPYIEEHFSFKLIKAEHLPEIAHWNGIQSDLALYEGFSTTW</sequence>
<feature type="domain" description="DUF2357" evidence="1">
    <location>
        <begin position="120"/>
        <end position="359"/>
    </location>
</feature>
<dbReference type="EMBL" id="JAOVZB010000001">
    <property type="protein sequence ID" value="MCV2402102.1"/>
    <property type="molecule type" value="Genomic_DNA"/>
</dbReference>
<accession>A0ABT2YQE0</accession>
<keyword evidence="3" id="KW-1185">Reference proteome</keyword>
<proteinExistence type="predicted"/>